<gene>
    <name evidence="3" type="ORF">KDU71_16240</name>
</gene>
<reference evidence="3" key="1">
    <citation type="journal article" date="2018" name="Int. J. Syst. Evol. Microbiol.">
        <title>Carboxylicivirga sediminis sp. nov., isolated from coastal sediment.</title>
        <authorList>
            <person name="Wang F.Q."/>
            <person name="Ren L.H."/>
            <person name="Zou R.J."/>
            <person name="Sun Y.Z."/>
            <person name="Liu X.J."/>
            <person name="Jiang F."/>
            <person name="Liu L.J."/>
        </authorList>
    </citation>
    <scope>NUCLEOTIDE SEQUENCE</scope>
    <source>
        <strain evidence="3">JR1</strain>
    </source>
</reference>
<dbReference type="AlphaFoldDB" id="A0A941IYL5"/>
<name>A0A941IYL5_9BACT</name>
<accession>A0A941IYL5</accession>
<protein>
    <submittedName>
        <fullName evidence="3">WG repeat-containing protein</fullName>
    </submittedName>
</protein>
<dbReference type="RefSeq" id="WP_212192145.1">
    <property type="nucleotide sequence ID" value="NZ_JAGTAR010000027.1"/>
</dbReference>
<organism evidence="3 4">
    <name type="scientific">Carboxylicivirga sediminis</name>
    <dbReference type="NCBI Taxonomy" id="2006564"/>
    <lineage>
        <taxon>Bacteria</taxon>
        <taxon>Pseudomonadati</taxon>
        <taxon>Bacteroidota</taxon>
        <taxon>Bacteroidia</taxon>
        <taxon>Marinilabiliales</taxon>
        <taxon>Marinilabiliaceae</taxon>
        <taxon>Carboxylicivirga</taxon>
    </lineage>
</organism>
<feature type="chain" id="PRO_5037336357" evidence="2">
    <location>
        <begin position="22"/>
        <end position="515"/>
    </location>
</feature>
<keyword evidence="2" id="KW-0732">Signal</keyword>
<feature type="compositionally biased region" description="Polar residues" evidence="1">
    <location>
        <begin position="242"/>
        <end position="251"/>
    </location>
</feature>
<feature type="region of interest" description="Disordered" evidence="1">
    <location>
        <begin position="235"/>
        <end position="254"/>
    </location>
</feature>
<dbReference type="EMBL" id="JAGTAR010000027">
    <property type="protein sequence ID" value="MBR8537120.1"/>
    <property type="molecule type" value="Genomic_DNA"/>
</dbReference>
<keyword evidence="4" id="KW-1185">Reference proteome</keyword>
<dbReference type="InterPro" id="IPR032774">
    <property type="entry name" value="WG_beta_rep"/>
</dbReference>
<reference evidence="3" key="2">
    <citation type="submission" date="2021-04" db="EMBL/GenBank/DDBJ databases">
        <authorList>
            <person name="Zhang T."/>
            <person name="Zhang Y."/>
            <person name="Lu D."/>
            <person name="Zuo D."/>
            <person name="Du Z."/>
        </authorList>
    </citation>
    <scope>NUCLEOTIDE SEQUENCE</scope>
    <source>
        <strain evidence="3">JR1</strain>
    </source>
</reference>
<feature type="signal peptide" evidence="2">
    <location>
        <begin position="1"/>
        <end position="21"/>
    </location>
</feature>
<dbReference type="Proteomes" id="UP000679220">
    <property type="component" value="Unassembled WGS sequence"/>
</dbReference>
<dbReference type="Pfam" id="PF14903">
    <property type="entry name" value="WG_beta_rep"/>
    <property type="match status" value="5"/>
</dbReference>
<evidence type="ECO:0000256" key="1">
    <source>
        <dbReference type="SAM" id="MobiDB-lite"/>
    </source>
</evidence>
<dbReference type="SUPFAM" id="SSF69360">
    <property type="entry name" value="Cell wall binding repeat"/>
    <property type="match status" value="1"/>
</dbReference>
<proteinExistence type="predicted"/>
<dbReference type="PANTHER" id="PTHR37841">
    <property type="entry name" value="GLR2918 PROTEIN"/>
    <property type="match status" value="1"/>
</dbReference>
<evidence type="ECO:0000313" key="4">
    <source>
        <dbReference type="Proteomes" id="UP000679220"/>
    </source>
</evidence>
<evidence type="ECO:0000313" key="3">
    <source>
        <dbReference type="EMBL" id="MBR8537120.1"/>
    </source>
</evidence>
<evidence type="ECO:0000256" key="2">
    <source>
        <dbReference type="SAM" id="SignalP"/>
    </source>
</evidence>
<dbReference type="PANTHER" id="PTHR37841:SF1">
    <property type="entry name" value="DUF3298 DOMAIN-CONTAINING PROTEIN"/>
    <property type="match status" value="1"/>
</dbReference>
<sequence>MLKQFAAILLTLLLTSLSLSAQTITPEVASIYERHWEIESGIYRVMKNGKVGIIKAGGQIIVPCEYNQVWNLDDDGFFRVLKSGKAGVYHISGEIIIPAEYDQVWPFSDELAKVLKQGKLGYFNKQGEQIIPCQYQQIWAFENGKARVLKNGKVGYIDSLGNEIIPCEYQQIWAFEDGKARVLKNGKVGYIDTTGNEIIPPIYTHIWAYEDGKAKALLDGQMIWIDEMGHPLDLPAPENDYSRSNSQSSVTERNEKEIIVEDEDGNKTHIKVLGSDIVINEKGKNTYIEIGGRNRDKYREYHRRFKGHYTGVEFGFNNYVTYSGSTNLPADDSFMELNSGRSNSFAINALQWSIGLDRRGNIGLVTGLGIEWNNYHFSNPIILTKDANGNISFEDAARPLDKNKLVTTHLNVPLLMEFQIPTNHRRQPFYISAGGIGGMRINSYNRIVYDDSEDPHKQKKKGAYNLQKFRYGGMVRIGYRAINLYGTYYFSTLFEENKGPELYPVSVGLSIYLDI</sequence>
<comment type="caution">
    <text evidence="3">The sequence shown here is derived from an EMBL/GenBank/DDBJ whole genome shotgun (WGS) entry which is preliminary data.</text>
</comment>